<dbReference type="PANTHER" id="PTHR43817:SF1">
    <property type="entry name" value="HYDROLASE, FAMILY 43, PUTATIVE (AFU_ORTHOLOGUE AFUA_3G01660)-RELATED"/>
    <property type="match status" value="1"/>
</dbReference>
<reference evidence="6" key="1">
    <citation type="submission" date="2020-07" db="EMBL/GenBank/DDBJ databases">
        <title>Complete genome sequencing of Coprobacter sp. strain 2CBH44.</title>
        <authorList>
            <person name="Sakamoto M."/>
            <person name="Murakami T."/>
            <person name="Mori H."/>
        </authorList>
    </citation>
    <scope>NUCLEOTIDE SEQUENCE [LARGE SCALE GENOMIC DNA]</scope>
    <source>
        <strain evidence="6">2CBH44</strain>
    </source>
</reference>
<dbReference type="RefSeq" id="WP_200755382.1">
    <property type="nucleotide sequence ID" value="NZ_AP023322.1"/>
</dbReference>
<dbReference type="InterPro" id="IPR054593">
    <property type="entry name" value="Beta-mannosidase-like_N2"/>
</dbReference>
<proteinExistence type="predicted"/>
<dbReference type="Proteomes" id="UP000594042">
    <property type="component" value="Chromosome"/>
</dbReference>
<protein>
    <recommendedName>
        <fullName evidence="4">Beta-mannosidase-like galactose-binding domain-containing protein</fullName>
    </recommendedName>
</protein>
<evidence type="ECO:0000256" key="2">
    <source>
        <dbReference type="ARBA" id="ARBA00022801"/>
    </source>
</evidence>
<dbReference type="GO" id="GO:0004553">
    <property type="term" value="F:hydrolase activity, hydrolyzing O-glycosyl compounds"/>
    <property type="evidence" value="ECO:0007669"/>
    <property type="project" value="UniProtKB-ARBA"/>
</dbReference>
<keyword evidence="6" id="KW-1185">Reference proteome</keyword>
<gene>
    <name evidence="5" type="ORF">Cop2CBH44_01920</name>
</gene>
<dbReference type="InterPro" id="IPR008979">
    <property type="entry name" value="Galactose-bd-like_sf"/>
</dbReference>
<feature type="chain" id="PRO_5028919889" description="Beta-mannosidase-like galactose-binding domain-containing protein" evidence="3">
    <location>
        <begin position="25"/>
        <end position="1072"/>
    </location>
</feature>
<dbReference type="Pfam" id="PF17132">
    <property type="entry name" value="Glyco_hydro_106"/>
    <property type="match status" value="1"/>
</dbReference>
<feature type="domain" description="Beta-mannosidase-like galactose-binding" evidence="4">
    <location>
        <begin position="959"/>
        <end position="1033"/>
    </location>
</feature>
<dbReference type="KEGG" id="copr:Cop2CBH44_01920"/>
<dbReference type="NCBIfam" id="NF045579">
    <property type="entry name" value="rhamnoside_JR"/>
    <property type="match status" value="1"/>
</dbReference>
<dbReference type="PANTHER" id="PTHR43817">
    <property type="entry name" value="GLYCOSYL HYDROLASE"/>
    <property type="match status" value="1"/>
</dbReference>
<dbReference type="Gene3D" id="2.60.120.260">
    <property type="entry name" value="Galactose-binding domain-like"/>
    <property type="match status" value="1"/>
</dbReference>
<dbReference type="SUPFAM" id="SSF49785">
    <property type="entry name" value="Galactose-binding domain-like"/>
    <property type="match status" value="1"/>
</dbReference>
<evidence type="ECO:0000313" key="6">
    <source>
        <dbReference type="Proteomes" id="UP000594042"/>
    </source>
</evidence>
<dbReference type="EMBL" id="AP023322">
    <property type="protein sequence ID" value="BCI61839.1"/>
    <property type="molecule type" value="Genomic_DNA"/>
</dbReference>
<dbReference type="Pfam" id="PF22666">
    <property type="entry name" value="Glyco_hydro_2_N2"/>
    <property type="match status" value="1"/>
</dbReference>
<evidence type="ECO:0000256" key="3">
    <source>
        <dbReference type="SAM" id="SignalP"/>
    </source>
</evidence>
<sequence>MKSMNLKSSLVAAALLLLTVQVPAATATDSYQDMRKVFASPQDVQTSCYWYWISGNISKEGVINDLKSMKKAGINRAFIGFQGIAEMPHGPVYMQSDEWYDIVHAALKTATEENIEIGIFNGPGWSQAGGPWVDPKQSMRYLASQHALVTGGGERDIVFPHPDNFLQNVKVLAFKRNNIAPDIRATVDHITTEGVTDVARMFDGDLNTTGGFERDKASITVRPSKKDFTLRSIRIESATPIRAYFSVKVKRNGAFEEVCSFGADRTVLKNEVGYDGLAPTAVAVPETRGEEFMVEMNINANCKIKEFKLSETPIVDRYADKILSKMHQTPQPMWHDYKWDNRVSYAPDAVVSERDIIDITDHIDADRVVWNVPEGDWEIVRTYMAPTGICNAPAIKGDGEGPEVDRWNRENLKHHYDSFIGEILRRVPENDRKTWKMIVCDSYEKATQNYGDDFIDYFKSHFGYDPTPYLLTFDGIVVGSTDKSDRFLWDLRRMIADRLAYDHIGGMRELAHKDGFGIWLESYGHWGFPGEFLQYGGQSDEVAGEFWSEGSLGDIENRAASSAAHIYGKGKVSSESFTCGGPEFARSPRHMKQRGDKFFTEGINNTLLHLYVSQPDETSFPGLNCWFGNEFNRKNTWYSHIDLFTDYLKRCNYLLQQGNYVADVAYYIGEDVPVMTGITEPALPKGFQYDFINAEVIENYLSANEEHILSLPHGTRYKLLVLPPSKTMRPRVIRKIKRLLEEGAIILGPKPERSPSLQDYMEADAEVKAIADELWGNSNSQTIRRIGKGWLFAGYSIEDIFGMMGYMPDFRISIDSDVKYAHTTQRDRDIYFVSNQTEKDIEFTAQFRIGGKVPELWSPMDGSVRTLKSFVNVGNVTHIPMRLHPNESAFIVFDKDISGEPQVLDMALNYPETKVLSVINDDWSLTLKSMVNDGKKLKPEALKDLSTMDDDYVKYFSGTAVYTNSFKIKEIPAGKRVILDLGEVYEMAKVKVNGKYAGGVWTAPYTLDITDVLKRGKNSIEISVVNNWVNRLVGDSRVPEEKRKTSYVCRTYRPKSPLQKSGLTGPVRILTE</sequence>
<evidence type="ECO:0000256" key="1">
    <source>
        <dbReference type="ARBA" id="ARBA00022729"/>
    </source>
</evidence>
<evidence type="ECO:0000313" key="5">
    <source>
        <dbReference type="EMBL" id="BCI61839.1"/>
    </source>
</evidence>
<accession>A0A7G1HQ67</accession>
<name>A0A7G1HQ67_9BACT</name>
<evidence type="ECO:0000259" key="4">
    <source>
        <dbReference type="Pfam" id="PF22666"/>
    </source>
</evidence>
<keyword evidence="2" id="KW-0378">Hydrolase</keyword>
<keyword evidence="1 3" id="KW-0732">Signal</keyword>
<dbReference type="AlphaFoldDB" id="A0A7G1HQ67"/>
<feature type="signal peptide" evidence="3">
    <location>
        <begin position="1"/>
        <end position="24"/>
    </location>
</feature>
<organism evidence="5 6">
    <name type="scientific">Coprobacter secundus subsp. similis</name>
    <dbReference type="NCBI Taxonomy" id="2751153"/>
    <lineage>
        <taxon>Bacteria</taxon>
        <taxon>Pseudomonadati</taxon>
        <taxon>Bacteroidota</taxon>
        <taxon>Bacteroidia</taxon>
        <taxon>Bacteroidales</taxon>
        <taxon>Barnesiellaceae</taxon>
        <taxon>Coprobacter</taxon>
    </lineage>
</organism>